<sequence>MVTAVHGHSQLQRSHQCIAGHLERNSISNGGDWEFSLALTHRTEYNSESCHFTSVYCGSVVFHWSTVLVLQPKRDKFTSHQRVGGAYGHPQPQQALVYYHRISDRERVDVRDSGQPELSLAG</sequence>
<name>A0A4C1VXQ7_EUMVA</name>
<dbReference type="AlphaFoldDB" id="A0A4C1VXQ7"/>
<accession>A0A4C1VXQ7</accession>
<evidence type="ECO:0000313" key="2">
    <source>
        <dbReference type="Proteomes" id="UP000299102"/>
    </source>
</evidence>
<gene>
    <name evidence="1" type="ORF">EVAR_21980_1</name>
</gene>
<evidence type="ECO:0000313" key="1">
    <source>
        <dbReference type="EMBL" id="GBP42704.1"/>
    </source>
</evidence>
<proteinExistence type="predicted"/>
<organism evidence="1 2">
    <name type="scientific">Eumeta variegata</name>
    <name type="common">Bagworm moth</name>
    <name type="synonym">Eumeta japonica</name>
    <dbReference type="NCBI Taxonomy" id="151549"/>
    <lineage>
        <taxon>Eukaryota</taxon>
        <taxon>Metazoa</taxon>
        <taxon>Ecdysozoa</taxon>
        <taxon>Arthropoda</taxon>
        <taxon>Hexapoda</taxon>
        <taxon>Insecta</taxon>
        <taxon>Pterygota</taxon>
        <taxon>Neoptera</taxon>
        <taxon>Endopterygota</taxon>
        <taxon>Lepidoptera</taxon>
        <taxon>Glossata</taxon>
        <taxon>Ditrysia</taxon>
        <taxon>Tineoidea</taxon>
        <taxon>Psychidae</taxon>
        <taxon>Oiketicinae</taxon>
        <taxon>Eumeta</taxon>
    </lineage>
</organism>
<dbReference type="EMBL" id="BGZK01000422">
    <property type="protein sequence ID" value="GBP42704.1"/>
    <property type="molecule type" value="Genomic_DNA"/>
</dbReference>
<dbReference type="Proteomes" id="UP000299102">
    <property type="component" value="Unassembled WGS sequence"/>
</dbReference>
<protein>
    <submittedName>
        <fullName evidence="1">Uncharacterized protein</fullName>
    </submittedName>
</protein>
<comment type="caution">
    <text evidence="1">The sequence shown here is derived from an EMBL/GenBank/DDBJ whole genome shotgun (WGS) entry which is preliminary data.</text>
</comment>
<keyword evidence="2" id="KW-1185">Reference proteome</keyword>
<reference evidence="1 2" key="1">
    <citation type="journal article" date="2019" name="Commun. Biol.">
        <title>The bagworm genome reveals a unique fibroin gene that provides high tensile strength.</title>
        <authorList>
            <person name="Kono N."/>
            <person name="Nakamura H."/>
            <person name="Ohtoshi R."/>
            <person name="Tomita M."/>
            <person name="Numata K."/>
            <person name="Arakawa K."/>
        </authorList>
    </citation>
    <scope>NUCLEOTIDE SEQUENCE [LARGE SCALE GENOMIC DNA]</scope>
</reference>